<proteinExistence type="predicted"/>
<evidence type="ECO:0000313" key="1">
    <source>
        <dbReference type="EMBL" id="PSS32087.1"/>
    </source>
</evidence>
<dbReference type="AlphaFoldDB" id="A0A2R6RPY7"/>
<evidence type="ECO:0000313" key="2">
    <source>
        <dbReference type="Proteomes" id="UP000186601"/>
    </source>
</evidence>
<dbReference type="Proteomes" id="UP000186601">
    <property type="component" value="Unassembled WGS sequence"/>
</dbReference>
<dbReference type="EMBL" id="MLYV02000198">
    <property type="protein sequence ID" value="PSS32087.1"/>
    <property type="molecule type" value="Genomic_DNA"/>
</dbReference>
<organism evidence="1 2">
    <name type="scientific">Hermanssonia centrifuga</name>
    <dbReference type="NCBI Taxonomy" id="98765"/>
    <lineage>
        <taxon>Eukaryota</taxon>
        <taxon>Fungi</taxon>
        <taxon>Dikarya</taxon>
        <taxon>Basidiomycota</taxon>
        <taxon>Agaricomycotina</taxon>
        <taxon>Agaricomycetes</taxon>
        <taxon>Polyporales</taxon>
        <taxon>Meruliaceae</taxon>
        <taxon>Hermanssonia</taxon>
    </lineage>
</organism>
<keyword evidence="2" id="KW-1185">Reference proteome</keyword>
<name>A0A2R6RPY7_9APHY</name>
<protein>
    <submittedName>
        <fullName evidence="1">Uncharacterized protein</fullName>
    </submittedName>
</protein>
<sequence>MGVELFICSKQFFPLGKELVEGGTASLQPLLKFFGIRGDRGQKFYTKPLGIRIVMVVVDKVPPFVPVHFVSTSAHLAINKLLGRYVSAGRTNLEEVSNDLEENRGEQK</sequence>
<gene>
    <name evidence="1" type="ORF">PHLCEN_2v2128</name>
</gene>
<comment type="caution">
    <text evidence="1">The sequence shown here is derived from an EMBL/GenBank/DDBJ whole genome shotgun (WGS) entry which is preliminary data.</text>
</comment>
<reference evidence="1 2" key="1">
    <citation type="submission" date="2018-02" db="EMBL/GenBank/DDBJ databases">
        <title>Genome sequence of the basidiomycete white-rot fungus Phlebia centrifuga.</title>
        <authorList>
            <person name="Granchi Z."/>
            <person name="Peng M."/>
            <person name="de Vries R.P."/>
            <person name="Hilden K."/>
            <person name="Makela M.R."/>
            <person name="Grigoriev I."/>
            <person name="Riley R."/>
        </authorList>
    </citation>
    <scope>NUCLEOTIDE SEQUENCE [LARGE SCALE GENOMIC DNA]</scope>
    <source>
        <strain evidence="1 2">FBCC195</strain>
    </source>
</reference>
<accession>A0A2R6RPY7</accession>